<evidence type="ECO:0000313" key="2">
    <source>
        <dbReference type="Proteomes" id="UP000269396"/>
    </source>
</evidence>
<gene>
    <name evidence="1" type="ORF">SMTD_LOCUS2756</name>
</gene>
<sequence>MPFLYIRCHKESTSSHLLIIFSHLSTRRISFFRY</sequence>
<accession>A0A3P7ZG78</accession>
<name>A0A3P7ZG78_9TREM</name>
<keyword evidence="2" id="KW-1185">Reference proteome</keyword>
<dbReference type="AlphaFoldDB" id="A0A3P7ZG78"/>
<dbReference type="EMBL" id="UZAL01004145">
    <property type="protein sequence ID" value="VDO89329.1"/>
    <property type="molecule type" value="Genomic_DNA"/>
</dbReference>
<organism evidence="1 2">
    <name type="scientific">Schistosoma mattheei</name>
    <dbReference type="NCBI Taxonomy" id="31246"/>
    <lineage>
        <taxon>Eukaryota</taxon>
        <taxon>Metazoa</taxon>
        <taxon>Spiralia</taxon>
        <taxon>Lophotrochozoa</taxon>
        <taxon>Platyhelminthes</taxon>
        <taxon>Trematoda</taxon>
        <taxon>Digenea</taxon>
        <taxon>Strigeidida</taxon>
        <taxon>Schistosomatoidea</taxon>
        <taxon>Schistosomatidae</taxon>
        <taxon>Schistosoma</taxon>
    </lineage>
</organism>
<reference evidence="1 2" key="1">
    <citation type="submission" date="2018-11" db="EMBL/GenBank/DDBJ databases">
        <authorList>
            <consortium name="Pathogen Informatics"/>
        </authorList>
    </citation>
    <scope>NUCLEOTIDE SEQUENCE [LARGE SCALE GENOMIC DNA]</scope>
    <source>
        <strain>Denwood</strain>
        <strain evidence="2">Zambia</strain>
    </source>
</reference>
<dbReference type="Proteomes" id="UP000269396">
    <property type="component" value="Unassembled WGS sequence"/>
</dbReference>
<protein>
    <submittedName>
        <fullName evidence="1">Uncharacterized protein</fullName>
    </submittedName>
</protein>
<evidence type="ECO:0000313" key="1">
    <source>
        <dbReference type="EMBL" id="VDO89329.1"/>
    </source>
</evidence>
<proteinExistence type="predicted"/>